<dbReference type="SMART" id="SM00344">
    <property type="entry name" value="HTH_ASNC"/>
    <property type="match status" value="1"/>
</dbReference>
<gene>
    <name evidence="6" type="ORF">GALL_381850</name>
</gene>
<dbReference type="InterPro" id="IPR000485">
    <property type="entry name" value="AsnC-type_HTH_dom"/>
</dbReference>
<evidence type="ECO:0000313" key="6">
    <source>
        <dbReference type="EMBL" id="OIQ80068.1"/>
    </source>
</evidence>
<dbReference type="GO" id="GO:0043565">
    <property type="term" value="F:sequence-specific DNA binding"/>
    <property type="evidence" value="ECO:0007669"/>
    <property type="project" value="InterPro"/>
</dbReference>
<dbReference type="Pfam" id="PF01037">
    <property type="entry name" value="AsnC_trans_reg"/>
    <property type="match status" value="1"/>
</dbReference>
<feature type="domain" description="HTH asnC-type" evidence="5">
    <location>
        <begin position="10"/>
        <end position="46"/>
    </location>
</feature>
<keyword evidence="1" id="KW-0805">Transcription regulation</keyword>
<name>A0A1J5QJB2_9ZZZZ</name>
<dbReference type="InterPro" id="IPR019887">
    <property type="entry name" value="Tscrpt_reg_AsnC/Lrp_C"/>
</dbReference>
<dbReference type="Gene3D" id="1.10.10.10">
    <property type="entry name" value="Winged helix-like DNA-binding domain superfamily/Winged helix DNA-binding domain"/>
    <property type="match status" value="1"/>
</dbReference>
<dbReference type="Pfam" id="PF13404">
    <property type="entry name" value="HTH_AsnC-type"/>
    <property type="match status" value="1"/>
</dbReference>
<evidence type="ECO:0000259" key="5">
    <source>
        <dbReference type="Pfam" id="PF13404"/>
    </source>
</evidence>
<keyword evidence="2 6" id="KW-0238">DNA-binding</keyword>
<accession>A0A1J5QJB2</accession>
<evidence type="ECO:0000259" key="4">
    <source>
        <dbReference type="Pfam" id="PF01037"/>
    </source>
</evidence>
<keyword evidence="3" id="KW-0804">Transcription</keyword>
<dbReference type="EMBL" id="MLJW01001114">
    <property type="protein sequence ID" value="OIQ80068.1"/>
    <property type="molecule type" value="Genomic_DNA"/>
</dbReference>
<evidence type="ECO:0000256" key="3">
    <source>
        <dbReference type="ARBA" id="ARBA00023163"/>
    </source>
</evidence>
<dbReference type="InterPro" id="IPR036388">
    <property type="entry name" value="WH-like_DNA-bd_sf"/>
</dbReference>
<proteinExistence type="predicted"/>
<dbReference type="GO" id="GO:0043200">
    <property type="term" value="P:response to amino acid"/>
    <property type="evidence" value="ECO:0007669"/>
    <property type="project" value="TreeGrafter"/>
</dbReference>
<evidence type="ECO:0000256" key="2">
    <source>
        <dbReference type="ARBA" id="ARBA00023125"/>
    </source>
</evidence>
<dbReference type="GO" id="GO:0005829">
    <property type="term" value="C:cytosol"/>
    <property type="evidence" value="ECO:0007669"/>
    <property type="project" value="TreeGrafter"/>
</dbReference>
<dbReference type="Gene3D" id="3.30.70.920">
    <property type="match status" value="2"/>
</dbReference>
<dbReference type="SUPFAM" id="SSF54909">
    <property type="entry name" value="Dimeric alpha+beta barrel"/>
    <property type="match status" value="1"/>
</dbReference>
<comment type="caution">
    <text evidence="6">The sequence shown here is derived from an EMBL/GenBank/DDBJ whole genome shotgun (WGS) entry which is preliminary data.</text>
</comment>
<dbReference type="AlphaFoldDB" id="A0A1J5QJB2"/>
<reference evidence="6" key="1">
    <citation type="submission" date="2016-10" db="EMBL/GenBank/DDBJ databases">
        <title>Sequence of Gallionella enrichment culture.</title>
        <authorList>
            <person name="Poehlein A."/>
            <person name="Muehling M."/>
            <person name="Daniel R."/>
        </authorList>
    </citation>
    <scope>NUCLEOTIDE SEQUENCE</scope>
</reference>
<protein>
    <submittedName>
        <fullName evidence="6">DNA-binding transcriptional regulator AsnC</fullName>
    </submittedName>
</protein>
<sequence>MTDPVVSADDLRLIAALQRRPRASWTSLGHILGSNPVTLARRWARLSESGLAWVTASPGLQTGTGALGLGVALVEVRVPPDQVIPAARELAQLPEVATIDLTAGGRELLLTVFAGSQDALAGLLLDRLHTMATVLSVHTHPVTRTFAEGSAWRMPGLSDVEQTRLAEPALRAPRGGGTPLAELVARELARDGRVTPTELGERLDLRPRRARELVAEVVATGRLRFRVEVARPYSGFPVCTWYFLRTPAAQRDRVAERLVTLAETRAVVAVVGRYSLAVDVWTRTLDDVQRLEAVVEDRLPGVQIDDRAVVLRTTKIMGRLLDENGRAGGFVPLPTYLSGFAEPA</sequence>
<dbReference type="InterPro" id="IPR019888">
    <property type="entry name" value="Tscrpt_reg_AsnC-like"/>
</dbReference>
<dbReference type="PANTHER" id="PTHR30154:SF34">
    <property type="entry name" value="TRANSCRIPTIONAL REGULATOR AZLB"/>
    <property type="match status" value="1"/>
</dbReference>
<feature type="domain" description="Transcription regulator AsnC/Lrp ligand binding" evidence="4">
    <location>
        <begin position="74"/>
        <end position="145"/>
    </location>
</feature>
<dbReference type="InterPro" id="IPR011008">
    <property type="entry name" value="Dimeric_a/b-barrel"/>
</dbReference>
<dbReference type="PANTHER" id="PTHR30154">
    <property type="entry name" value="LEUCINE-RESPONSIVE REGULATORY PROTEIN"/>
    <property type="match status" value="1"/>
</dbReference>
<organism evidence="6">
    <name type="scientific">mine drainage metagenome</name>
    <dbReference type="NCBI Taxonomy" id="410659"/>
    <lineage>
        <taxon>unclassified sequences</taxon>
        <taxon>metagenomes</taxon>
        <taxon>ecological metagenomes</taxon>
    </lineage>
</organism>
<evidence type="ECO:0000256" key="1">
    <source>
        <dbReference type="ARBA" id="ARBA00023015"/>
    </source>
</evidence>